<comment type="subcellular location">
    <subcellularLocation>
        <location evidence="1 5">Bacterial flagellum basal body</location>
    </subcellularLocation>
</comment>
<dbReference type="HAMAP" id="MF_00724">
    <property type="entry name" value="FliE"/>
    <property type="match status" value="1"/>
</dbReference>
<dbReference type="Pfam" id="PF02049">
    <property type="entry name" value="FliE"/>
    <property type="match status" value="1"/>
</dbReference>
<proteinExistence type="inferred from homology"/>
<keyword evidence="6" id="KW-0969">Cilium</keyword>
<protein>
    <recommendedName>
        <fullName evidence="3 5">Flagellar hook-basal body complex protein FliE</fullName>
    </recommendedName>
</protein>
<keyword evidence="6" id="KW-0282">Flagellum</keyword>
<dbReference type="EMBL" id="JAKRRY010000001">
    <property type="protein sequence ID" value="MCW8344621.1"/>
    <property type="molecule type" value="Genomic_DNA"/>
</dbReference>
<evidence type="ECO:0000313" key="7">
    <source>
        <dbReference type="Proteomes" id="UP001155587"/>
    </source>
</evidence>
<evidence type="ECO:0000256" key="5">
    <source>
        <dbReference type="HAMAP-Rule" id="MF_00724"/>
    </source>
</evidence>
<dbReference type="GO" id="GO:0009425">
    <property type="term" value="C:bacterial-type flagellum basal body"/>
    <property type="evidence" value="ECO:0007669"/>
    <property type="project" value="UniProtKB-SubCell"/>
</dbReference>
<accession>A0A9X3CJT3</accession>
<dbReference type="PANTHER" id="PTHR34653">
    <property type="match status" value="1"/>
</dbReference>
<comment type="caution">
    <text evidence="6">The sequence shown here is derived from an EMBL/GenBank/DDBJ whole genome shotgun (WGS) entry which is preliminary data.</text>
</comment>
<evidence type="ECO:0000313" key="6">
    <source>
        <dbReference type="EMBL" id="MCW8344621.1"/>
    </source>
</evidence>
<evidence type="ECO:0000256" key="2">
    <source>
        <dbReference type="ARBA" id="ARBA00009272"/>
    </source>
</evidence>
<dbReference type="GO" id="GO:0071973">
    <property type="term" value="P:bacterial-type flagellum-dependent cell motility"/>
    <property type="evidence" value="ECO:0007669"/>
    <property type="project" value="InterPro"/>
</dbReference>
<evidence type="ECO:0000256" key="3">
    <source>
        <dbReference type="ARBA" id="ARBA00018024"/>
    </source>
</evidence>
<evidence type="ECO:0000256" key="1">
    <source>
        <dbReference type="ARBA" id="ARBA00004117"/>
    </source>
</evidence>
<dbReference type="InterPro" id="IPR001624">
    <property type="entry name" value="FliE"/>
</dbReference>
<dbReference type="Proteomes" id="UP001155587">
    <property type="component" value="Unassembled WGS sequence"/>
</dbReference>
<name>A0A9X3CJT3_9VIBR</name>
<dbReference type="PANTHER" id="PTHR34653:SF1">
    <property type="entry name" value="FLAGELLAR HOOK-BASAL BODY COMPLEX PROTEIN FLIE"/>
    <property type="match status" value="1"/>
</dbReference>
<dbReference type="GO" id="GO:0003774">
    <property type="term" value="F:cytoskeletal motor activity"/>
    <property type="evidence" value="ECO:0007669"/>
    <property type="project" value="InterPro"/>
</dbReference>
<keyword evidence="4 5" id="KW-0975">Bacterial flagellum</keyword>
<gene>
    <name evidence="5" type="primary">fliE</name>
    <name evidence="6" type="ORF">MD535_01075</name>
</gene>
<sequence length="128" mass="13843">MDKISVMELQQQLVGKMEVRQQVATNPLSNQPISSPFVHGVSGQSLSDVNPISQGSLEFGQALKGVLDTVNQYQSHASEKVTAVDLGKSDDLIGATVAAQKAQLSFNALMQVRNKMVSNFEDIIKMPI</sequence>
<dbReference type="GO" id="GO:0005198">
    <property type="term" value="F:structural molecule activity"/>
    <property type="evidence" value="ECO:0007669"/>
    <property type="project" value="InterPro"/>
</dbReference>
<dbReference type="RefSeq" id="WP_265673047.1">
    <property type="nucleotide sequence ID" value="NZ_JAKRRY010000001.1"/>
</dbReference>
<organism evidence="6 7">
    <name type="scientific">Vibrio qingdaonensis</name>
    <dbReference type="NCBI Taxonomy" id="2829491"/>
    <lineage>
        <taxon>Bacteria</taxon>
        <taxon>Pseudomonadati</taxon>
        <taxon>Pseudomonadota</taxon>
        <taxon>Gammaproteobacteria</taxon>
        <taxon>Vibrionales</taxon>
        <taxon>Vibrionaceae</taxon>
        <taxon>Vibrio</taxon>
    </lineage>
</organism>
<dbReference type="PRINTS" id="PR01006">
    <property type="entry name" value="FLGHOOKFLIE"/>
</dbReference>
<evidence type="ECO:0000256" key="4">
    <source>
        <dbReference type="ARBA" id="ARBA00023143"/>
    </source>
</evidence>
<keyword evidence="6" id="KW-0966">Cell projection</keyword>
<dbReference type="AlphaFoldDB" id="A0A9X3CJT3"/>
<reference evidence="6" key="1">
    <citation type="submission" date="2022-02" db="EMBL/GenBank/DDBJ databases">
        <title>Vibrio sp. nov, a new bacterium isolated from seawater.</title>
        <authorList>
            <person name="Yuan Y."/>
        </authorList>
    </citation>
    <scope>NUCLEOTIDE SEQUENCE</scope>
    <source>
        <strain evidence="6">ZSDZ65</strain>
    </source>
</reference>
<keyword evidence="7" id="KW-1185">Reference proteome</keyword>
<comment type="similarity">
    <text evidence="2 5">Belongs to the FliE family.</text>
</comment>